<dbReference type="GO" id="GO:0016020">
    <property type="term" value="C:membrane"/>
    <property type="evidence" value="ECO:0007669"/>
    <property type="project" value="UniProtKB-SubCell"/>
</dbReference>
<proteinExistence type="inferred from homology"/>
<evidence type="ECO:0000313" key="11">
    <source>
        <dbReference type="Proteomes" id="UP000323011"/>
    </source>
</evidence>
<evidence type="ECO:0000256" key="7">
    <source>
        <dbReference type="ARBA" id="ARBA00023136"/>
    </source>
</evidence>
<protein>
    <recommendedName>
        <fullName evidence="9">Amino acid transporter transmembrane domain-containing protein</fullName>
    </recommendedName>
</protein>
<keyword evidence="4 8" id="KW-0812">Transmembrane</keyword>
<comment type="caution">
    <text evidence="10">The sequence shown here is derived from an EMBL/GenBank/DDBJ whole genome shotgun (WGS) entry which is preliminary data.</text>
</comment>
<evidence type="ECO:0000256" key="4">
    <source>
        <dbReference type="ARBA" id="ARBA00022692"/>
    </source>
</evidence>
<comment type="subcellular location">
    <subcellularLocation>
        <location evidence="1">Membrane</location>
        <topology evidence="1">Multi-pass membrane protein</topology>
    </subcellularLocation>
</comment>
<feature type="transmembrane region" description="Helical" evidence="8">
    <location>
        <begin position="393"/>
        <end position="411"/>
    </location>
</feature>
<keyword evidence="5" id="KW-0029">Amino-acid transport</keyword>
<organism evidence="10 11">
    <name type="scientific">Cafeteria roenbergensis</name>
    <name type="common">Marine flagellate</name>
    <dbReference type="NCBI Taxonomy" id="33653"/>
    <lineage>
        <taxon>Eukaryota</taxon>
        <taxon>Sar</taxon>
        <taxon>Stramenopiles</taxon>
        <taxon>Bigyra</taxon>
        <taxon>Opalozoa</taxon>
        <taxon>Bicosoecida</taxon>
        <taxon>Cafeteriaceae</taxon>
        <taxon>Cafeteria</taxon>
    </lineage>
</organism>
<dbReference type="AlphaFoldDB" id="A0A5A8CH05"/>
<feature type="transmembrane region" description="Helical" evidence="8">
    <location>
        <begin position="350"/>
        <end position="373"/>
    </location>
</feature>
<evidence type="ECO:0000256" key="3">
    <source>
        <dbReference type="ARBA" id="ARBA00022448"/>
    </source>
</evidence>
<accession>A0A5A8CH05</accession>
<evidence type="ECO:0000259" key="9">
    <source>
        <dbReference type="Pfam" id="PF01490"/>
    </source>
</evidence>
<feature type="transmembrane region" description="Helical" evidence="8">
    <location>
        <begin position="93"/>
        <end position="116"/>
    </location>
</feature>
<feature type="transmembrane region" description="Helical" evidence="8">
    <location>
        <begin position="465"/>
        <end position="489"/>
    </location>
</feature>
<dbReference type="PANTHER" id="PTHR22950:SF458">
    <property type="entry name" value="SODIUM-COUPLED NEUTRAL AMINO ACID TRANSPORTER 11-RELATED"/>
    <property type="match status" value="1"/>
</dbReference>
<evidence type="ECO:0000256" key="5">
    <source>
        <dbReference type="ARBA" id="ARBA00022970"/>
    </source>
</evidence>
<dbReference type="Pfam" id="PF01490">
    <property type="entry name" value="Aa_trans"/>
    <property type="match status" value="1"/>
</dbReference>
<evidence type="ECO:0000256" key="2">
    <source>
        <dbReference type="ARBA" id="ARBA00008066"/>
    </source>
</evidence>
<feature type="transmembrane region" description="Helical" evidence="8">
    <location>
        <begin position="210"/>
        <end position="232"/>
    </location>
</feature>
<reference evidence="10 11" key="1">
    <citation type="submission" date="2019-07" db="EMBL/GenBank/DDBJ databases">
        <title>Genomes of Cafeteria roenbergensis.</title>
        <authorList>
            <person name="Fischer M.G."/>
            <person name="Hackl T."/>
            <person name="Roman M."/>
        </authorList>
    </citation>
    <scope>NUCLEOTIDE SEQUENCE [LARGE SCALE GENOMIC DNA]</scope>
    <source>
        <strain evidence="10 11">BVI</strain>
    </source>
</reference>
<sequence>MSLNAKSSRGPGLLEVSDGLWEREVDDEDDYGGELGGVMHAADTPFTAAVKAEAHPVIEGNASLRSTLFNTINAIVGAGVLALPYALRLDGAVVGTLLILLVAGLSERSAAMLLWVSDATKQRLYAGIGGAVGGPILGKVVDMTVVLQNLGLLIGYVVVCGDLIPEFVAYSRGDTDAGEGTIDWQFRAIILAVLSAVVFLPLSSLKSLDALRFTTIVGLVCVLVFVASAIALGSMTAADPHTVPCDATRGEIRIWPTTFVGVLQSAPLMFFSFVAHNTILLLYGELKRQRDPERESKFPSKRDKMNFVVRVSLVVCALLYGLSSLFSYSMFRDVTSQDVFVDFGPRAFPFMAWVKMAYAIVIIFSFPIIAFALRRSLHNLIFGTGHVPTTMHAVVESAFVVAISALVGIFVPAVSTVFGLTGALTATNIMYIFPSGFFLVLHARHKAQKAEDPTSVSLPEPPKGLWYWAVVVFCVGVFVFVGSTTGVILGMVSPAASSSCVQGA</sequence>
<evidence type="ECO:0000313" key="10">
    <source>
        <dbReference type="EMBL" id="KAA0152335.1"/>
    </source>
</evidence>
<name>A0A5A8CH05_CAFRO</name>
<keyword evidence="6 8" id="KW-1133">Transmembrane helix</keyword>
<dbReference type="OMA" id="KARMQNV"/>
<dbReference type="Proteomes" id="UP000323011">
    <property type="component" value="Unassembled WGS sequence"/>
</dbReference>
<dbReference type="GO" id="GO:0015179">
    <property type="term" value="F:L-amino acid transmembrane transporter activity"/>
    <property type="evidence" value="ECO:0007669"/>
    <property type="project" value="TreeGrafter"/>
</dbReference>
<feature type="transmembrane region" description="Helical" evidence="8">
    <location>
        <begin position="68"/>
        <end position="87"/>
    </location>
</feature>
<feature type="domain" description="Amino acid transporter transmembrane" evidence="9">
    <location>
        <begin position="61"/>
        <end position="488"/>
    </location>
</feature>
<evidence type="ECO:0000256" key="6">
    <source>
        <dbReference type="ARBA" id="ARBA00022989"/>
    </source>
</evidence>
<dbReference type="EMBL" id="VLTN01000021">
    <property type="protein sequence ID" value="KAA0152335.1"/>
    <property type="molecule type" value="Genomic_DNA"/>
</dbReference>
<dbReference type="PANTHER" id="PTHR22950">
    <property type="entry name" value="AMINO ACID TRANSPORTER"/>
    <property type="match status" value="1"/>
</dbReference>
<feature type="transmembrane region" description="Helical" evidence="8">
    <location>
        <begin position="417"/>
        <end position="441"/>
    </location>
</feature>
<feature type="transmembrane region" description="Helical" evidence="8">
    <location>
        <begin position="145"/>
        <end position="164"/>
    </location>
</feature>
<keyword evidence="3" id="KW-0813">Transport</keyword>
<feature type="transmembrane region" description="Helical" evidence="8">
    <location>
        <begin position="184"/>
        <end position="203"/>
    </location>
</feature>
<evidence type="ECO:0000256" key="1">
    <source>
        <dbReference type="ARBA" id="ARBA00004141"/>
    </source>
</evidence>
<evidence type="ECO:0000256" key="8">
    <source>
        <dbReference type="SAM" id="Phobius"/>
    </source>
</evidence>
<comment type="similarity">
    <text evidence="2">Belongs to the amino acid/polyamine transporter 2 family.</text>
</comment>
<feature type="transmembrane region" description="Helical" evidence="8">
    <location>
        <begin position="307"/>
        <end position="330"/>
    </location>
</feature>
<dbReference type="InterPro" id="IPR013057">
    <property type="entry name" value="AA_transpt_TM"/>
</dbReference>
<keyword evidence="7 8" id="KW-0472">Membrane</keyword>
<keyword evidence="11" id="KW-1185">Reference proteome</keyword>
<gene>
    <name evidence="10" type="ORF">FNF29_03901</name>
</gene>